<dbReference type="InterPro" id="IPR015421">
    <property type="entry name" value="PyrdxlP-dep_Trfase_major"/>
</dbReference>
<dbReference type="InterPro" id="IPR015422">
    <property type="entry name" value="PyrdxlP-dep_Trfase_small"/>
</dbReference>
<dbReference type="OrthoDB" id="10355at2157"/>
<dbReference type="PIRSF" id="PIRSF000390">
    <property type="entry name" value="PLP_StrS"/>
    <property type="match status" value="1"/>
</dbReference>
<keyword evidence="2" id="KW-0808">Transferase</keyword>
<dbReference type="CDD" id="cd00616">
    <property type="entry name" value="AHBA_syn"/>
    <property type="match status" value="1"/>
</dbReference>
<dbReference type="Proteomes" id="UP000509771">
    <property type="component" value="Chromosome"/>
</dbReference>
<organism evidence="2 3">
    <name type="scientific">Nitrosopumilus cobalaminigenes</name>
    <dbReference type="NCBI Taxonomy" id="1470066"/>
    <lineage>
        <taxon>Archaea</taxon>
        <taxon>Nitrososphaerota</taxon>
        <taxon>Nitrososphaeria</taxon>
        <taxon>Nitrosopumilales</taxon>
        <taxon>Nitrosopumilaceae</taxon>
        <taxon>Nitrosopumilus</taxon>
    </lineage>
</organism>
<dbReference type="InterPro" id="IPR015424">
    <property type="entry name" value="PyrdxlP-dep_Trfase"/>
</dbReference>
<keyword evidence="3" id="KW-1185">Reference proteome</keyword>
<dbReference type="InterPro" id="IPR000653">
    <property type="entry name" value="DegT/StrS_aminotransferase"/>
</dbReference>
<reference evidence="2 3" key="1">
    <citation type="submission" date="2018-02" db="EMBL/GenBank/DDBJ databases">
        <title>Complete genome of Nitrosopumilus cobalaminigenes HCA1.</title>
        <authorList>
            <person name="Qin W."/>
            <person name="Zheng Y."/>
            <person name="Stahl D.A."/>
        </authorList>
    </citation>
    <scope>NUCLEOTIDE SEQUENCE [LARGE SCALE GENOMIC DNA]</scope>
    <source>
        <strain evidence="2 3">HCA1</strain>
    </source>
</reference>
<sequence>MERINQFEPYLGEEEKKELMDVIDSGWFTEAKKTRELEKQFAEFVGRKYAVVTTSGTTALFLALKALGLEQNDEVIVPDLTFVASPNSVDLAGGKVSLVDINKKDLGLDLKKTEQLITSKTKGVMPVDFNGRAPDLIALQEIAKKNNMFVVEDACHTIGSFYQGKHMGYFSDIGIFSLSTPKIITAGQGGVLVTDNSELYEKIRMIKDFGRDVDKKHNMKNAFDHVTMGYNFKFTEFQAAVGVAQMRKLPQRIEHKKRMYTIFKEELKGINQIEFLETDLNDVIPWFNDILLPNQKIRDDLIDHLQEAGIGSRMFYPPIHELTPYSNLKGDFTNTIEMSQRGVWLPSSAFLTDDDIIRVCSEIKKFAHALN</sequence>
<dbReference type="GO" id="GO:0008483">
    <property type="term" value="F:transaminase activity"/>
    <property type="evidence" value="ECO:0007669"/>
    <property type="project" value="UniProtKB-KW"/>
</dbReference>
<dbReference type="PANTHER" id="PTHR30244:SF34">
    <property type="entry name" value="DTDP-4-AMINO-4,6-DIDEOXYGALACTOSE TRANSAMINASE"/>
    <property type="match status" value="1"/>
</dbReference>
<evidence type="ECO:0000313" key="2">
    <source>
        <dbReference type="EMBL" id="QLH02220.1"/>
    </source>
</evidence>
<dbReference type="AlphaFoldDB" id="A0A7D5QYB5"/>
<protein>
    <submittedName>
        <fullName evidence="2">Aminotransferase</fullName>
    </submittedName>
</protein>
<evidence type="ECO:0000256" key="1">
    <source>
        <dbReference type="RuleBase" id="RU004508"/>
    </source>
</evidence>
<dbReference type="Pfam" id="PF01041">
    <property type="entry name" value="DegT_DnrJ_EryC1"/>
    <property type="match status" value="1"/>
</dbReference>
<dbReference type="RefSeq" id="WP_179361049.1">
    <property type="nucleotide sequence ID" value="NZ_CP026993.1"/>
</dbReference>
<dbReference type="Gene3D" id="3.90.1150.10">
    <property type="entry name" value="Aspartate Aminotransferase, domain 1"/>
    <property type="match status" value="1"/>
</dbReference>
<evidence type="ECO:0000313" key="3">
    <source>
        <dbReference type="Proteomes" id="UP000509771"/>
    </source>
</evidence>
<proteinExistence type="inferred from homology"/>
<dbReference type="GO" id="GO:0000271">
    <property type="term" value="P:polysaccharide biosynthetic process"/>
    <property type="evidence" value="ECO:0007669"/>
    <property type="project" value="TreeGrafter"/>
</dbReference>
<dbReference type="GO" id="GO:0030170">
    <property type="term" value="F:pyridoxal phosphate binding"/>
    <property type="evidence" value="ECO:0007669"/>
    <property type="project" value="TreeGrafter"/>
</dbReference>
<dbReference type="PANTHER" id="PTHR30244">
    <property type="entry name" value="TRANSAMINASE"/>
    <property type="match status" value="1"/>
</dbReference>
<dbReference type="EMBL" id="CP026993">
    <property type="protein sequence ID" value="QLH02220.1"/>
    <property type="molecule type" value="Genomic_DNA"/>
</dbReference>
<accession>A0A7D5QYB5</accession>
<comment type="similarity">
    <text evidence="1">Belongs to the DegT/DnrJ/EryC1 family.</text>
</comment>
<dbReference type="GeneID" id="56058504"/>
<dbReference type="SUPFAM" id="SSF53383">
    <property type="entry name" value="PLP-dependent transferases"/>
    <property type="match status" value="1"/>
</dbReference>
<gene>
    <name evidence="2" type="ORF">C5F47_00795</name>
</gene>
<dbReference type="Gene3D" id="3.40.640.10">
    <property type="entry name" value="Type I PLP-dependent aspartate aminotransferase-like (Major domain)"/>
    <property type="match status" value="1"/>
</dbReference>
<name>A0A7D5QYB5_9ARCH</name>
<dbReference type="KEGG" id="ncl:C5F47_00795"/>
<keyword evidence="1" id="KW-0663">Pyridoxal phosphate</keyword>
<keyword evidence="2" id="KW-0032">Aminotransferase</keyword>